<dbReference type="HOGENOM" id="CLU_029244_1_3_1"/>
<evidence type="ECO:0000256" key="4">
    <source>
        <dbReference type="ARBA" id="ARBA00022598"/>
    </source>
</evidence>
<dbReference type="Gene3D" id="3.40.50.620">
    <property type="entry name" value="HUPs"/>
    <property type="match status" value="1"/>
</dbReference>
<dbReference type="FunCoup" id="A3LVM5">
    <property type="interactions" value="432"/>
</dbReference>
<evidence type="ECO:0000313" key="13">
    <source>
        <dbReference type="EMBL" id="ABN66806.2"/>
    </source>
</evidence>
<gene>
    <name evidence="13" type="primary">MSW1</name>
    <name evidence="13" type="ORF">PICST_46284</name>
</gene>
<dbReference type="Proteomes" id="UP000002258">
    <property type="component" value="Chromosome 5"/>
</dbReference>
<evidence type="ECO:0000256" key="11">
    <source>
        <dbReference type="ARBA" id="ARBA00069760"/>
    </source>
</evidence>
<dbReference type="NCBIfam" id="TIGR00233">
    <property type="entry name" value="trpS"/>
    <property type="match status" value="1"/>
</dbReference>
<dbReference type="EMBL" id="CP000499">
    <property type="protein sequence ID" value="ABN66806.2"/>
    <property type="molecule type" value="Genomic_DNA"/>
</dbReference>
<dbReference type="GO" id="GO:0070183">
    <property type="term" value="P:mitochondrial tryptophanyl-tRNA aminoacylation"/>
    <property type="evidence" value="ECO:0007669"/>
    <property type="project" value="EnsemblFungi"/>
</dbReference>
<evidence type="ECO:0000256" key="10">
    <source>
        <dbReference type="ARBA" id="ARBA00049929"/>
    </source>
</evidence>
<comment type="catalytic activity">
    <reaction evidence="10">
        <text>tRNA(Trp) + L-tryptophan + ATP = L-tryptophyl-tRNA(Trp) + AMP + diphosphate + H(+)</text>
        <dbReference type="Rhea" id="RHEA:24080"/>
        <dbReference type="Rhea" id="RHEA-COMP:9671"/>
        <dbReference type="Rhea" id="RHEA-COMP:9705"/>
        <dbReference type="ChEBI" id="CHEBI:15378"/>
        <dbReference type="ChEBI" id="CHEBI:30616"/>
        <dbReference type="ChEBI" id="CHEBI:33019"/>
        <dbReference type="ChEBI" id="CHEBI:57912"/>
        <dbReference type="ChEBI" id="CHEBI:78442"/>
        <dbReference type="ChEBI" id="CHEBI:78535"/>
        <dbReference type="ChEBI" id="CHEBI:456215"/>
        <dbReference type="EC" id="6.1.1.2"/>
    </reaction>
</comment>
<dbReference type="InParanoid" id="A3LVM5"/>
<name>A3LVM5_PICST</name>
<sequence>MKIQSKVVLLHRFARSYATTGGSTVQHVAKFEGVPPQSTIFSLIQPTGNIHLGNYLGAIRSWKELSESDSPGSKFIFGIADLHAITLPKDPQTLKRFRHEAIASLLASGLSPEKCTIFHQSAVPEHTELSWYFTCITSMGNLNRMTQWKSKAQQVQNSSIYDDRVMEATKAGVLCYPILQAADILIYRATHVPVGDDQSQHLELTRGIANTFNHTYKTKFFPIVKTLLTPSKKILSLRNPSKKMSKSDPDQNSCIYVTDSPEIVAKKIRKATTDSIQGPIYYAPEERPGVSNLINVISGLTGKSIDEVVADLHWVKDHKQFKDHVTELIVEEFRENREMYQRLTADISYLDEVCARGRDNAREIASANIAQVRKLIGMD</sequence>
<keyword evidence="7 12" id="KW-0648">Protein biosynthesis</keyword>
<keyword evidence="5 12" id="KW-0547">Nucleotide-binding</keyword>
<dbReference type="InterPro" id="IPR024109">
    <property type="entry name" value="Trp-tRNA-ligase_bac-type"/>
</dbReference>
<dbReference type="SUPFAM" id="SSF52374">
    <property type="entry name" value="Nucleotidylyl transferase"/>
    <property type="match status" value="1"/>
</dbReference>
<reference evidence="13 14" key="1">
    <citation type="journal article" date="2007" name="Nat. Biotechnol.">
        <title>Genome sequence of the lignocellulose-bioconverting and xylose-fermenting yeast Pichia stipitis.</title>
        <authorList>
            <person name="Jeffries T.W."/>
            <person name="Grigoriev I.V."/>
            <person name="Grimwood J."/>
            <person name="Laplaza J.M."/>
            <person name="Aerts A."/>
            <person name="Salamov A."/>
            <person name="Schmutz J."/>
            <person name="Lindquist E."/>
            <person name="Dehal P."/>
            <person name="Shapiro H."/>
            <person name="Jin Y.S."/>
            <person name="Passoth V."/>
            <person name="Richardson P.M."/>
        </authorList>
    </citation>
    <scope>NUCLEOTIDE SEQUENCE [LARGE SCALE GENOMIC DNA]</scope>
    <source>
        <strain evidence="14">ATCC 58785 / CBS 6054 / NBRC 10063 / NRRL Y-11545</strain>
    </source>
</reference>
<dbReference type="PANTHER" id="PTHR43766:SF1">
    <property type="entry name" value="TRYPTOPHAN--TRNA LIGASE, MITOCHONDRIAL"/>
    <property type="match status" value="1"/>
</dbReference>
<dbReference type="InterPro" id="IPR014729">
    <property type="entry name" value="Rossmann-like_a/b/a_fold"/>
</dbReference>
<comment type="similarity">
    <text evidence="2 12">Belongs to the class-I aminoacyl-tRNA synthetase family.</text>
</comment>
<dbReference type="GeneID" id="4839452"/>
<accession>A3LVM5</accession>
<dbReference type="eggNOG" id="KOG2713">
    <property type="taxonomic scope" value="Eukaryota"/>
</dbReference>
<evidence type="ECO:0000256" key="12">
    <source>
        <dbReference type="RuleBase" id="RU363036"/>
    </source>
</evidence>
<organism evidence="13 14">
    <name type="scientific">Scheffersomyces stipitis (strain ATCC 58785 / CBS 6054 / NBRC 10063 / NRRL Y-11545)</name>
    <name type="common">Yeast</name>
    <name type="synonym">Pichia stipitis</name>
    <dbReference type="NCBI Taxonomy" id="322104"/>
    <lineage>
        <taxon>Eukaryota</taxon>
        <taxon>Fungi</taxon>
        <taxon>Dikarya</taxon>
        <taxon>Ascomycota</taxon>
        <taxon>Saccharomycotina</taxon>
        <taxon>Pichiomycetes</taxon>
        <taxon>Debaryomycetaceae</taxon>
        <taxon>Scheffersomyces</taxon>
    </lineage>
</organism>
<dbReference type="GO" id="GO:0005759">
    <property type="term" value="C:mitochondrial matrix"/>
    <property type="evidence" value="ECO:0007669"/>
    <property type="project" value="UniProtKB-SubCell"/>
</dbReference>
<keyword evidence="14" id="KW-1185">Reference proteome</keyword>
<keyword evidence="4 12" id="KW-0436">Ligase</keyword>
<dbReference type="GO" id="GO:0004830">
    <property type="term" value="F:tryptophan-tRNA ligase activity"/>
    <property type="evidence" value="ECO:0007669"/>
    <property type="project" value="UniProtKB-EC"/>
</dbReference>
<evidence type="ECO:0000256" key="6">
    <source>
        <dbReference type="ARBA" id="ARBA00022840"/>
    </source>
</evidence>
<dbReference type="Pfam" id="PF00579">
    <property type="entry name" value="tRNA-synt_1b"/>
    <property type="match status" value="1"/>
</dbReference>
<dbReference type="RefSeq" id="XP_001384835.2">
    <property type="nucleotide sequence ID" value="XM_001384798.1"/>
</dbReference>
<dbReference type="InterPro" id="IPR050203">
    <property type="entry name" value="Trp-tRNA_synthetase"/>
</dbReference>
<dbReference type="InterPro" id="IPR002305">
    <property type="entry name" value="aa-tRNA-synth_Ic"/>
</dbReference>
<dbReference type="OrthoDB" id="15808at2759"/>
<evidence type="ECO:0000256" key="7">
    <source>
        <dbReference type="ARBA" id="ARBA00022917"/>
    </source>
</evidence>
<evidence type="ECO:0000256" key="3">
    <source>
        <dbReference type="ARBA" id="ARBA00013161"/>
    </source>
</evidence>
<comment type="subcellular location">
    <subcellularLocation>
        <location evidence="1">Mitochondrion matrix</location>
    </subcellularLocation>
</comment>
<dbReference type="PROSITE" id="PS00178">
    <property type="entry name" value="AA_TRNA_LIGASE_I"/>
    <property type="match status" value="1"/>
</dbReference>
<dbReference type="PANTHER" id="PTHR43766">
    <property type="entry name" value="TRYPTOPHAN--TRNA LIGASE, MITOCHONDRIAL"/>
    <property type="match status" value="1"/>
</dbReference>
<proteinExistence type="inferred from homology"/>
<evidence type="ECO:0000313" key="14">
    <source>
        <dbReference type="Proteomes" id="UP000002258"/>
    </source>
</evidence>
<dbReference type="FunFam" id="3.40.50.620:FF:000082">
    <property type="entry name" value="MSW1p Mitochondrial tryptophanyl-tRNA synthetase"/>
    <property type="match status" value="1"/>
</dbReference>
<evidence type="ECO:0000256" key="1">
    <source>
        <dbReference type="ARBA" id="ARBA00004305"/>
    </source>
</evidence>
<keyword evidence="8 12" id="KW-0030">Aminoacyl-tRNA synthetase</keyword>
<dbReference type="STRING" id="322104.A3LVM5"/>
<dbReference type="FunFam" id="1.10.240.10:FF:000002">
    <property type="entry name" value="Tryptophan--tRNA ligase"/>
    <property type="match status" value="1"/>
</dbReference>
<dbReference type="InterPro" id="IPR001412">
    <property type="entry name" value="aa-tRNA-synth_I_CS"/>
</dbReference>
<evidence type="ECO:0000256" key="5">
    <source>
        <dbReference type="ARBA" id="ARBA00022741"/>
    </source>
</evidence>
<dbReference type="EC" id="6.1.1.2" evidence="3"/>
<dbReference type="Gene3D" id="1.10.240.10">
    <property type="entry name" value="Tyrosyl-Transfer RNA Synthetase"/>
    <property type="match status" value="1"/>
</dbReference>
<dbReference type="OMA" id="GWGQFKP"/>
<dbReference type="GO" id="GO:0005524">
    <property type="term" value="F:ATP binding"/>
    <property type="evidence" value="ECO:0007669"/>
    <property type="project" value="UniProtKB-KW"/>
</dbReference>
<dbReference type="AlphaFoldDB" id="A3LVM5"/>
<evidence type="ECO:0000256" key="9">
    <source>
        <dbReference type="ARBA" id="ARBA00030268"/>
    </source>
</evidence>
<dbReference type="PRINTS" id="PR01039">
    <property type="entry name" value="TRNASYNTHTRP"/>
</dbReference>
<keyword evidence="6 12" id="KW-0067">ATP-binding</keyword>
<dbReference type="InterPro" id="IPR002306">
    <property type="entry name" value="Trp-tRNA-ligase"/>
</dbReference>
<protein>
    <recommendedName>
        <fullName evidence="11">Tryptophan--tRNA ligase, mitochondrial</fullName>
        <ecNumber evidence="3">6.1.1.2</ecNumber>
    </recommendedName>
    <alternativeName>
        <fullName evidence="9">Tryptophanyl-tRNA synthetase</fullName>
    </alternativeName>
</protein>
<dbReference type="CDD" id="cd00806">
    <property type="entry name" value="TrpRS_core"/>
    <property type="match status" value="1"/>
</dbReference>
<dbReference type="KEGG" id="pic:PICST_46284"/>
<evidence type="ECO:0000256" key="2">
    <source>
        <dbReference type="ARBA" id="ARBA00005594"/>
    </source>
</evidence>
<evidence type="ECO:0000256" key="8">
    <source>
        <dbReference type="ARBA" id="ARBA00023146"/>
    </source>
</evidence>
<dbReference type="HAMAP" id="MF_00140_B">
    <property type="entry name" value="Trp_tRNA_synth_B"/>
    <property type="match status" value="1"/>
</dbReference>